<comment type="caution">
    <text evidence="2">The sequence shown here is derived from an EMBL/GenBank/DDBJ whole genome shotgun (WGS) entry which is preliminary data.</text>
</comment>
<reference evidence="2 3" key="1">
    <citation type="submission" date="2017-10" db="EMBL/GenBank/DDBJ databases">
        <title>Genome announcement of Methylocella silvestris TVC from permafrost.</title>
        <authorList>
            <person name="Wang J."/>
            <person name="Geng K."/>
            <person name="Ul-Haque F."/>
            <person name="Crombie A.T."/>
            <person name="Street L.E."/>
            <person name="Wookey P.A."/>
            <person name="Murrell J.C."/>
            <person name="Pratscher J."/>
        </authorList>
    </citation>
    <scope>NUCLEOTIDE SEQUENCE [LARGE SCALE GENOMIC DNA]</scope>
    <source>
        <strain evidence="2 3">TVC</strain>
    </source>
</reference>
<dbReference type="EMBL" id="PDZR01000021">
    <property type="protein sequence ID" value="PNG24957.1"/>
    <property type="molecule type" value="Genomic_DNA"/>
</dbReference>
<organism evidence="2 3">
    <name type="scientific">Methylocella silvestris</name>
    <dbReference type="NCBI Taxonomy" id="199596"/>
    <lineage>
        <taxon>Bacteria</taxon>
        <taxon>Pseudomonadati</taxon>
        <taxon>Pseudomonadota</taxon>
        <taxon>Alphaproteobacteria</taxon>
        <taxon>Hyphomicrobiales</taxon>
        <taxon>Beijerinckiaceae</taxon>
        <taxon>Methylocella</taxon>
    </lineage>
</organism>
<feature type="signal peptide" evidence="1">
    <location>
        <begin position="1"/>
        <end position="26"/>
    </location>
</feature>
<dbReference type="AlphaFoldDB" id="A0A2J7TDV9"/>
<dbReference type="Proteomes" id="UP000236286">
    <property type="component" value="Unassembled WGS sequence"/>
</dbReference>
<dbReference type="RefSeq" id="WP_102844691.1">
    <property type="nucleotide sequence ID" value="NZ_PDZR01000021.1"/>
</dbReference>
<dbReference type="InterPro" id="IPR024079">
    <property type="entry name" value="MetalloPept_cat_dom_sf"/>
</dbReference>
<dbReference type="Gene3D" id="3.40.390.10">
    <property type="entry name" value="Collagenase (Catalytic Domain)"/>
    <property type="match status" value="1"/>
</dbReference>
<proteinExistence type="predicted"/>
<evidence type="ECO:0000313" key="2">
    <source>
        <dbReference type="EMBL" id="PNG24957.1"/>
    </source>
</evidence>
<accession>A0A2J7TDV9</accession>
<dbReference type="OrthoDB" id="223957at2"/>
<evidence type="ECO:0000313" key="3">
    <source>
        <dbReference type="Proteomes" id="UP000236286"/>
    </source>
</evidence>
<dbReference type="GO" id="GO:0008237">
    <property type="term" value="F:metallopeptidase activity"/>
    <property type="evidence" value="ECO:0007669"/>
    <property type="project" value="InterPro"/>
</dbReference>
<sequence length="694" mass="73632">MKKMAFSSAVVLAGGLSFLGAEPLLAAEIPGTVSKTLPRPSAVAPDANNAALAASGLKGFYEKYGKYQVSAAAAGSNNASHVATVTKPSRDAVVDKAFVMAASNNFVPIANGDITIDGNSINWIEAVTNDIIGLPGYFNNVRADVTSFVKPKLDAAAPGSVDFSFSEIRNNASIDGEVLVVVFKAPSTKGSRTISLLFGGQKLSGDRFELVLANAIDPKKAGVVANMGLGISYSFQSNGIQQYSSIDVNGKRLSTAAGGEDDGKPFNGGLITVGGVGDAIDNPANPLATPTNPRSDDELYSLLPYLKKTDKIIRIDTKNPSNDDNIFFAYFDLSANASVNKDTDEDGLLDAWELYGYDADGDGKIDVDLPKLGANYKKKDIFIGYAWMNASAAEASSHQPSAAVLAAVQKSFAAAPVLNPGGPKGISVHFVSKGAVPHKDNLDPVWTDFDAIMDPLFTSAERQIFHRLLCAHKYSGGSSSGLSRGIPESDFIETLGGWGSNPGTFKEQAGTIMHELGHNLGLRHGGVDHENYKPNHLSVMNYNYQVNWLSKSGKDLLDYERFDLGPLDENKLKEKNGLGSPLVAAYGLRWFSGGVAKIKANGANKNVNWNGNGGIDNNDVAVDLNNSGAKSVLNANFVEWSEIVFDGGAIGDGANATPNAARARKSNIITKPQDLQELTYEEFVRTQANPVLVK</sequence>
<name>A0A2J7TDV9_METSI</name>
<keyword evidence="1" id="KW-0732">Signal</keyword>
<dbReference type="SUPFAM" id="SSF55486">
    <property type="entry name" value="Metalloproteases ('zincins'), catalytic domain"/>
    <property type="match status" value="1"/>
</dbReference>
<protein>
    <submittedName>
        <fullName evidence="2">Uncharacterized protein</fullName>
    </submittedName>
</protein>
<gene>
    <name evidence="2" type="ORF">CR492_15765</name>
</gene>
<evidence type="ECO:0000256" key="1">
    <source>
        <dbReference type="SAM" id="SignalP"/>
    </source>
</evidence>
<feature type="chain" id="PRO_5014322182" evidence="1">
    <location>
        <begin position="27"/>
        <end position="694"/>
    </location>
</feature>